<feature type="region of interest" description="Disordered" evidence="1">
    <location>
        <begin position="67"/>
        <end position="90"/>
    </location>
</feature>
<name>A0AAD5UNA7_9APHY</name>
<feature type="region of interest" description="Disordered" evidence="1">
    <location>
        <begin position="119"/>
        <end position="159"/>
    </location>
</feature>
<feature type="region of interest" description="Disordered" evidence="1">
    <location>
        <begin position="1"/>
        <end position="43"/>
    </location>
</feature>
<dbReference type="AlphaFoldDB" id="A0AAD5UNA7"/>
<evidence type="ECO:0000256" key="1">
    <source>
        <dbReference type="SAM" id="MobiDB-lite"/>
    </source>
</evidence>
<gene>
    <name evidence="2" type="ORF">NLI96_g13335</name>
</gene>
<proteinExistence type="predicted"/>
<comment type="caution">
    <text evidence="2">The sequence shown here is derived from an EMBL/GenBank/DDBJ whole genome shotgun (WGS) entry which is preliminary data.</text>
</comment>
<accession>A0AAD5UNA7</accession>
<dbReference type="EMBL" id="JANAWD010001992">
    <property type="protein sequence ID" value="KAJ3472483.1"/>
    <property type="molecule type" value="Genomic_DNA"/>
</dbReference>
<organism evidence="2 3">
    <name type="scientific">Meripilus lineatus</name>
    <dbReference type="NCBI Taxonomy" id="2056292"/>
    <lineage>
        <taxon>Eukaryota</taxon>
        <taxon>Fungi</taxon>
        <taxon>Dikarya</taxon>
        <taxon>Basidiomycota</taxon>
        <taxon>Agaricomycotina</taxon>
        <taxon>Agaricomycetes</taxon>
        <taxon>Polyporales</taxon>
        <taxon>Meripilaceae</taxon>
        <taxon>Meripilus</taxon>
    </lineage>
</organism>
<reference evidence="2" key="1">
    <citation type="submission" date="2022-07" db="EMBL/GenBank/DDBJ databases">
        <title>Genome Sequence of Physisporinus lineatus.</title>
        <authorList>
            <person name="Buettner E."/>
        </authorList>
    </citation>
    <scope>NUCLEOTIDE SEQUENCE</scope>
    <source>
        <strain evidence="2">VT162</strain>
    </source>
</reference>
<feature type="compositionally biased region" description="Polar residues" evidence="1">
    <location>
        <begin position="149"/>
        <end position="159"/>
    </location>
</feature>
<evidence type="ECO:0000313" key="3">
    <source>
        <dbReference type="Proteomes" id="UP001212997"/>
    </source>
</evidence>
<feature type="compositionally biased region" description="Polar residues" evidence="1">
    <location>
        <begin position="119"/>
        <end position="128"/>
    </location>
</feature>
<keyword evidence="3" id="KW-1185">Reference proteome</keyword>
<sequence length="159" mass="17587">MSSNATSHVADTQTTASKCRRSTTEDQGVSQPMAKRVQSSQYTYTETTPATLSQSYYLRSTNQPTLEKVASSSKQTMAEKATKQEKRPVERVQAMVTRRVPPASANASILSQLMQQFQSTQARYNAQDTLPEDEDPEDVFVPPGRAPSHTGNSMWHPSC</sequence>
<evidence type="ECO:0000313" key="2">
    <source>
        <dbReference type="EMBL" id="KAJ3472483.1"/>
    </source>
</evidence>
<feature type="compositionally biased region" description="Basic and acidic residues" evidence="1">
    <location>
        <begin position="80"/>
        <end position="90"/>
    </location>
</feature>
<dbReference type="Proteomes" id="UP001212997">
    <property type="component" value="Unassembled WGS sequence"/>
</dbReference>
<feature type="compositionally biased region" description="Polar residues" evidence="1">
    <location>
        <begin position="67"/>
        <end position="76"/>
    </location>
</feature>
<feature type="compositionally biased region" description="Polar residues" evidence="1">
    <location>
        <begin position="1"/>
        <end position="17"/>
    </location>
</feature>
<protein>
    <submittedName>
        <fullName evidence="2">Uncharacterized protein</fullName>
    </submittedName>
</protein>